<dbReference type="GO" id="GO:0016491">
    <property type="term" value="F:oxidoreductase activity"/>
    <property type="evidence" value="ECO:0007669"/>
    <property type="project" value="UniProtKB-KW"/>
</dbReference>
<dbReference type="RefSeq" id="WP_203808516.1">
    <property type="nucleotide sequence ID" value="NZ_BOMY01000031.1"/>
</dbReference>
<dbReference type="PANTHER" id="PTHR43350:SF21">
    <property type="entry name" value="S-NITROSOMYCOTHIOL REDUCTASE MSCR"/>
    <property type="match status" value="1"/>
</dbReference>
<protein>
    <submittedName>
        <fullName evidence="8">Zinc-binding alcohol dehydrogenase</fullName>
    </submittedName>
</protein>
<dbReference type="InterPro" id="IPR020843">
    <property type="entry name" value="ER"/>
</dbReference>
<keyword evidence="3 6" id="KW-0479">Metal-binding</keyword>
<dbReference type="Proteomes" id="UP000623608">
    <property type="component" value="Unassembled WGS sequence"/>
</dbReference>
<sequence length="351" mass="36313">MTRAVKRIRAAVTETTGGPFVVQDLDLEAPRPHEVLVKITAAGLCHTDLTMQAVWPRTPMVFGHEGAGVIEAVGAEVTGLSPGDHVCLTFHSCGTCEQCTTGRPAYCRSARALNTSGGRADGSTPLSRNGSPVHGGFFGQSSFATYALAHQRNTIRVPADLPATVAAPLGCSVQTGAGTVLNRLGPEPGESLLVIGCGGVGLSAVLAGVAAGCEVTAVDPIAARTALALELGAKATELTGRFHHIVDTTSRPEMLTRALAALRPLGNLAIVGIGHEVTFDIMKVMNSGARIHGVLEGDSDPHTFIPQLIDLHQRGVLPIDRLISTFAFADIAGAVAGMRAGTAIKPVLTFD</sequence>
<dbReference type="SUPFAM" id="SSF51735">
    <property type="entry name" value="NAD(P)-binding Rossmann-fold domains"/>
    <property type="match status" value="1"/>
</dbReference>
<dbReference type="GO" id="GO:0008270">
    <property type="term" value="F:zinc ion binding"/>
    <property type="evidence" value="ECO:0007669"/>
    <property type="project" value="InterPro"/>
</dbReference>
<dbReference type="Pfam" id="PF08240">
    <property type="entry name" value="ADH_N"/>
    <property type="match status" value="1"/>
</dbReference>
<accession>A0A919TTW3</accession>
<evidence type="ECO:0000256" key="6">
    <source>
        <dbReference type="RuleBase" id="RU361277"/>
    </source>
</evidence>
<dbReference type="InterPro" id="IPR036291">
    <property type="entry name" value="NAD(P)-bd_dom_sf"/>
</dbReference>
<evidence type="ECO:0000259" key="7">
    <source>
        <dbReference type="SMART" id="SM00829"/>
    </source>
</evidence>
<evidence type="ECO:0000256" key="4">
    <source>
        <dbReference type="ARBA" id="ARBA00022833"/>
    </source>
</evidence>
<organism evidence="8 9">
    <name type="scientific">Paractinoplanes tereljensis</name>
    <dbReference type="NCBI Taxonomy" id="571912"/>
    <lineage>
        <taxon>Bacteria</taxon>
        <taxon>Bacillati</taxon>
        <taxon>Actinomycetota</taxon>
        <taxon>Actinomycetes</taxon>
        <taxon>Micromonosporales</taxon>
        <taxon>Micromonosporaceae</taxon>
        <taxon>Paractinoplanes</taxon>
    </lineage>
</organism>
<dbReference type="Gene3D" id="3.40.50.720">
    <property type="entry name" value="NAD(P)-binding Rossmann-like Domain"/>
    <property type="match status" value="1"/>
</dbReference>
<dbReference type="Gene3D" id="3.90.180.10">
    <property type="entry name" value="Medium-chain alcohol dehydrogenases, catalytic domain"/>
    <property type="match status" value="1"/>
</dbReference>
<dbReference type="InterPro" id="IPR011032">
    <property type="entry name" value="GroES-like_sf"/>
</dbReference>
<dbReference type="PROSITE" id="PS00059">
    <property type="entry name" value="ADH_ZINC"/>
    <property type="match status" value="1"/>
</dbReference>
<evidence type="ECO:0000256" key="1">
    <source>
        <dbReference type="ARBA" id="ARBA00001947"/>
    </source>
</evidence>
<dbReference type="AlphaFoldDB" id="A0A919TTW3"/>
<dbReference type="InterPro" id="IPR013149">
    <property type="entry name" value="ADH-like_C"/>
</dbReference>
<keyword evidence="4 6" id="KW-0862">Zinc</keyword>
<dbReference type="CDD" id="cd08278">
    <property type="entry name" value="benzyl_alcohol_DH"/>
    <property type="match status" value="1"/>
</dbReference>
<dbReference type="SUPFAM" id="SSF50129">
    <property type="entry name" value="GroES-like"/>
    <property type="match status" value="1"/>
</dbReference>
<comment type="caution">
    <text evidence="8">The sequence shown here is derived from an EMBL/GenBank/DDBJ whole genome shotgun (WGS) entry which is preliminary data.</text>
</comment>
<keyword evidence="5" id="KW-0560">Oxidoreductase</keyword>
<evidence type="ECO:0000313" key="9">
    <source>
        <dbReference type="Proteomes" id="UP000623608"/>
    </source>
</evidence>
<evidence type="ECO:0000256" key="2">
    <source>
        <dbReference type="ARBA" id="ARBA00008072"/>
    </source>
</evidence>
<proteinExistence type="inferred from homology"/>
<dbReference type="EMBL" id="BOMY01000031">
    <property type="protein sequence ID" value="GIF21694.1"/>
    <property type="molecule type" value="Genomic_DNA"/>
</dbReference>
<gene>
    <name evidence="8" type="ORF">Ate02nite_44240</name>
</gene>
<reference evidence="8" key="1">
    <citation type="submission" date="2021-01" db="EMBL/GenBank/DDBJ databases">
        <title>Whole genome shotgun sequence of Actinoplanes tereljensis NBRC 105297.</title>
        <authorList>
            <person name="Komaki H."/>
            <person name="Tamura T."/>
        </authorList>
    </citation>
    <scope>NUCLEOTIDE SEQUENCE</scope>
    <source>
        <strain evidence="8">NBRC 105297</strain>
    </source>
</reference>
<evidence type="ECO:0000256" key="3">
    <source>
        <dbReference type="ARBA" id="ARBA00022723"/>
    </source>
</evidence>
<comment type="similarity">
    <text evidence="2 6">Belongs to the zinc-containing alcohol dehydrogenase family.</text>
</comment>
<evidence type="ECO:0000256" key="5">
    <source>
        <dbReference type="ARBA" id="ARBA00023002"/>
    </source>
</evidence>
<dbReference type="SMART" id="SM00829">
    <property type="entry name" value="PKS_ER"/>
    <property type="match status" value="1"/>
</dbReference>
<comment type="cofactor">
    <cofactor evidence="1 6">
        <name>Zn(2+)</name>
        <dbReference type="ChEBI" id="CHEBI:29105"/>
    </cofactor>
</comment>
<dbReference type="PANTHER" id="PTHR43350">
    <property type="entry name" value="NAD-DEPENDENT ALCOHOL DEHYDROGENASE"/>
    <property type="match status" value="1"/>
</dbReference>
<feature type="domain" description="Enoyl reductase (ER)" evidence="7">
    <location>
        <begin position="18"/>
        <end position="348"/>
    </location>
</feature>
<dbReference type="Pfam" id="PF00107">
    <property type="entry name" value="ADH_zinc_N"/>
    <property type="match status" value="1"/>
</dbReference>
<dbReference type="InterPro" id="IPR013154">
    <property type="entry name" value="ADH-like_N"/>
</dbReference>
<dbReference type="InterPro" id="IPR002328">
    <property type="entry name" value="ADH_Zn_CS"/>
</dbReference>
<evidence type="ECO:0000313" key="8">
    <source>
        <dbReference type="EMBL" id="GIF21694.1"/>
    </source>
</evidence>
<name>A0A919TTW3_9ACTN</name>
<keyword evidence="9" id="KW-1185">Reference proteome</keyword>